<keyword evidence="9" id="KW-1185">Reference proteome</keyword>
<dbReference type="AlphaFoldDB" id="A0A0F7FWQ8"/>
<name>A0A0F7FWQ8_9ACTN</name>
<protein>
    <submittedName>
        <fullName evidence="8">Arabinose efflux permease family protein</fullName>
    </submittedName>
</protein>
<gene>
    <name evidence="8" type="ORF">SXIM_30500</name>
</gene>
<feature type="transmembrane region" description="Helical" evidence="6">
    <location>
        <begin position="103"/>
        <end position="124"/>
    </location>
</feature>
<dbReference type="PATRIC" id="fig|408015.6.peg.3087"/>
<dbReference type="Pfam" id="PF07690">
    <property type="entry name" value="MFS_1"/>
    <property type="match status" value="1"/>
</dbReference>
<dbReference type="HOGENOM" id="CLU_001265_61_5_11"/>
<dbReference type="SUPFAM" id="SSF103473">
    <property type="entry name" value="MFS general substrate transporter"/>
    <property type="match status" value="1"/>
</dbReference>
<sequence length="400" mass="40203">MNPSVTSRLMILSVGAFVLAIDGFVLPGLLPEVAADLSVSVAAAGQLMTAFGVTYAVSSPVIATLTGQLDRRLVICTGMVVFLLGMVLQAAGPTYGVVMAGQIVAALGAAAFQANAFAVAGVLAPPGRRSRAFAMIAAGAGLAAVLGMPIGLLIGQLWGWRGTLWTIAAMAAVAAVLAGLFVPSVTLPATTMRARLAVLVNPRILALLVVSALLITPQYLLGSYVSAVVGISSPGDGTAIMIALLLYGAGVFAGTRVIGRFADRFAAVAVIVTGLGVVALNSVLLAAVQHWFLPTLAVLFILGMTALSLVIPQQNRVFVAGGDVAVIALSLSGAMNHIGAALGAGIGGAVLAGAGPLWLAPTAALLALGVIAVVLITAPESSAARRTHPGRGRSRDVRLT</sequence>
<feature type="transmembrane region" description="Helical" evidence="6">
    <location>
        <begin position="164"/>
        <end position="183"/>
    </location>
</feature>
<dbReference type="Proteomes" id="UP000034034">
    <property type="component" value="Chromosome"/>
</dbReference>
<accession>A0A0F7FWQ8</accession>
<keyword evidence="4 6" id="KW-1133">Transmembrane helix</keyword>
<keyword evidence="5 6" id="KW-0472">Membrane</keyword>
<dbReference type="InterPro" id="IPR020846">
    <property type="entry name" value="MFS_dom"/>
</dbReference>
<evidence type="ECO:0000313" key="9">
    <source>
        <dbReference type="Proteomes" id="UP000034034"/>
    </source>
</evidence>
<proteinExistence type="predicted"/>
<feature type="transmembrane region" description="Helical" evidence="6">
    <location>
        <begin position="239"/>
        <end position="258"/>
    </location>
</feature>
<feature type="transmembrane region" description="Helical" evidence="6">
    <location>
        <begin position="291"/>
        <end position="312"/>
    </location>
</feature>
<dbReference type="STRING" id="408015.SXIM_30500"/>
<evidence type="ECO:0000259" key="7">
    <source>
        <dbReference type="PROSITE" id="PS50850"/>
    </source>
</evidence>
<dbReference type="PANTHER" id="PTHR43124">
    <property type="entry name" value="PURINE EFFLUX PUMP PBUE"/>
    <property type="match status" value="1"/>
</dbReference>
<dbReference type="KEGG" id="sxi:SXIM_30500"/>
<keyword evidence="3 6" id="KW-0812">Transmembrane</keyword>
<dbReference type="EMBL" id="CP009922">
    <property type="protein sequence ID" value="AKG44434.1"/>
    <property type="molecule type" value="Genomic_DNA"/>
</dbReference>
<evidence type="ECO:0000256" key="5">
    <source>
        <dbReference type="ARBA" id="ARBA00023136"/>
    </source>
</evidence>
<feature type="domain" description="Major facilitator superfamily (MFS) profile" evidence="7">
    <location>
        <begin position="8"/>
        <end position="381"/>
    </location>
</feature>
<feature type="transmembrane region" description="Helical" evidence="6">
    <location>
        <begin position="9"/>
        <end position="30"/>
    </location>
</feature>
<dbReference type="InterPro" id="IPR050189">
    <property type="entry name" value="MFS_Efflux_Transporters"/>
</dbReference>
<feature type="transmembrane region" description="Helical" evidence="6">
    <location>
        <begin position="358"/>
        <end position="378"/>
    </location>
</feature>
<evidence type="ECO:0000313" key="8">
    <source>
        <dbReference type="EMBL" id="AKG44434.1"/>
    </source>
</evidence>
<organism evidence="8 9">
    <name type="scientific">Streptomyces xiamenensis</name>
    <dbReference type="NCBI Taxonomy" id="408015"/>
    <lineage>
        <taxon>Bacteria</taxon>
        <taxon>Bacillati</taxon>
        <taxon>Actinomycetota</taxon>
        <taxon>Actinomycetes</taxon>
        <taxon>Kitasatosporales</taxon>
        <taxon>Streptomycetaceae</taxon>
        <taxon>Streptomyces</taxon>
    </lineage>
</organism>
<dbReference type="Gene3D" id="1.20.1250.20">
    <property type="entry name" value="MFS general substrate transporter like domains"/>
    <property type="match status" value="1"/>
</dbReference>
<evidence type="ECO:0000256" key="6">
    <source>
        <dbReference type="SAM" id="Phobius"/>
    </source>
</evidence>
<dbReference type="PANTHER" id="PTHR43124:SF10">
    <property type="entry name" value="PURINE EFFLUX PUMP PBUE"/>
    <property type="match status" value="1"/>
</dbReference>
<feature type="transmembrane region" description="Helical" evidence="6">
    <location>
        <begin position="42"/>
        <end position="66"/>
    </location>
</feature>
<feature type="transmembrane region" description="Helical" evidence="6">
    <location>
        <begin position="265"/>
        <end position="285"/>
    </location>
</feature>
<feature type="transmembrane region" description="Helical" evidence="6">
    <location>
        <begin position="324"/>
        <end position="352"/>
    </location>
</feature>
<dbReference type="GO" id="GO:0022857">
    <property type="term" value="F:transmembrane transporter activity"/>
    <property type="evidence" value="ECO:0007669"/>
    <property type="project" value="InterPro"/>
</dbReference>
<feature type="transmembrane region" description="Helical" evidence="6">
    <location>
        <begin position="204"/>
        <end position="227"/>
    </location>
</feature>
<evidence type="ECO:0000256" key="1">
    <source>
        <dbReference type="ARBA" id="ARBA00004651"/>
    </source>
</evidence>
<keyword evidence="2" id="KW-1003">Cell membrane</keyword>
<feature type="transmembrane region" description="Helical" evidence="6">
    <location>
        <begin position="136"/>
        <end position="158"/>
    </location>
</feature>
<feature type="transmembrane region" description="Helical" evidence="6">
    <location>
        <begin position="73"/>
        <end position="91"/>
    </location>
</feature>
<dbReference type="InterPro" id="IPR036259">
    <property type="entry name" value="MFS_trans_sf"/>
</dbReference>
<dbReference type="PROSITE" id="PS50850">
    <property type="entry name" value="MFS"/>
    <property type="match status" value="1"/>
</dbReference>
<evidence type="ECO:0000256" key="3">
    <source>
        <dbReference type="ARBA" id="ARBA00022692"/>
    </source>
</evidence>
<dbReference type="GO" id="GO:0005886">
    <property type="term" value="C:plasma membrane"/>
    <property type="evidence" value="ECO:0007669"/>
    <property type="project" value="UniProtKB-SubCell"/>
</dbReference>
<reference evidence="8" key="1">
    <citation type="submission" date="2019-08" db="EMBL/GenBank/DDBJ databases">
        <title>Complete genome sequence of a mangrove-derived Streptomyces xiamenensis.</title>
        <authorList>
            <person name="Xu J."/>
        </authorList>
    </citation>
    <scope>NUCLEOTIDE SEQUENCE</scope>
    <source>
        <strain evidence="8">318</strain>
    </source>
</reference>
<evidence type="ECO:0000256" key="2">
    <source>
        <dbReference type="ARBA" id="ARBA00022475"/>
    </source>
</evidence>
<dbReference type="InterPro" id="IPR011701">
    <property type="entry name" value="MFS"/>
</dbReference>
<evidence type="ECO:0000256" key="4">
    <source>
        <dbReference type="ARBA" id="ARBA00022989"/>
    </source>
</evidence>
<comment type="subcellular location">
    <subcellularLocation>
        <location evidence="1">Cell membrane</location>
        <topology evidence="1">Multi-pass membrane protein</topology>
    </subcellularLocation>
</comment>